<dbReference type="EMBL" id="BJVI01000043">
    <property type="protein sequence ID" value="GEL19693.1"/>
    <property type="molecule type" value="Genomic_DNA"/>
</dbReference>
<evidence type="ECO:0000256" key="1">
    <source>
        <dbReference type="SAM" id="Phobius"/>
    </source>
</evidence>
<keyword evidence="1" id="KW-0812">Transmembrane</keyword>
<keyword evidence="1" id="KW-1133">Transmembrane helix</keyword>
<gene>
    <name evidence="2" type="ORF">PA7_35300</name>
</gene>
<evidence type="ECO:0000313" key="3">
    <source>
        <dbReference type="Proteomes" id="UP000321328"/>
    </source>
</evidence>
<proteinExistence type="predicted"/>
<dbReference type="RefSeq" id="WP_028931698.1">
    <property type="nucleotide sequence ID" value="NZ_AUII01000035.1"/>
</dbReference>
<feature type="transmembrane region" description="Helical" evidence="1">
    <location>
        <begin position="6"/>
        <end position="27"/>
    </location>
</feature>
<name>A0A511D5G1_9PSEU</name>
<reference evidence="2 3" key="1">
    <citation type="submission" date="2019-07" db="EMBL/GenBank/DDBJ databases">
        <title>Whole genome shotgun sequence of Pseudonocardia asaccharolytica NBRC 16224.</title>
        <authorList>
            <person name="Hosoyama A."/>
            <person name="Uohara A."/>
            <person name="Ohji S."/>
            <person name="Ichikawa N."/>
        </authorList>
    </citation>
    <scope>NUCLEOTIDE SEQUENCE [LARGE SCALE GENOMIC DNA]</scope>
    <source>
        <strain evidence="2 3">NBRC 16224</strain>
    </source>
</reference>
<dbReference type="AlphaFoldDB" id="A0A511D5G1"/>
<keyword evidence="1" id="KW-0472">Membrane</keyword>
<evidence type="ECO:0000313" key="2">
    <source>
        <dbReference type="EMBL" id="GEL19693.1"/>
    </source>
</evidence>
<accession>A0A511D5G1</accession>
<dbReference type="Proteomes" id="UP000321328">
    <property type="component" value="Unassembled WGS sequence"/>
</dbReference>
<keyword evidence="3" id="KW-1185">Reference proteome</keyword>
<protein>
    <submittedName>
        <fullName evidence="2">Uncharacterized protein</fullName>
    </submittedName>
</protein>
<sequence>MGAFLPAVVVAAAGVVLLILVVPVVAVRMRRLERAAARLRSGVDEGAAPLTAALAQVKAWRPGDGRRSGDPA</sequence>
<dbReference type="STRING" id="1123024.GCA_000423625_04492"/>
<comment type="caution">
    <text evidence="2">The sequence shown here is derived from an EMBL/GenBank/DDBJ whole genome shotgun (WGS) entry which is preliminary data.</text>
</comment>
<organism evidence="2 3">
    <name type="scientific">Pseudonocardia asaccharolytica DSM 44247 = NBRC 16224</name>
    <dbReference type="NCBI Taxonomy" id="1123024"/>
    <lineage>
        <taxon>Bacteria</taxon>
        <taxon>Bacillati</taxon>
        <taxon>Actinomycetota</taxon>
        <taxon>Actinomycetes</taxon>
        <taxon>Pseudonocardiales</taxon>
        <taxon>Pseudonocardiaceae</taxon>
        <taxon>Pseudonocardia</taxon>
    </lineage>
</organism>